<dbReference type="InParanoid" id="A7SHE3"/>
<dbReference type="EMBL" id="DS469659">
    <property type="protein sequence ID" value="EDO36901.1"/>
    <property type="molecule type" value="Genomic_DNA"/>
</dbReference>
<dbReference type="GO" id="GO:0005615">
    <property type="term" value="C:extracellular space"/>
    <property type="evidence" value="ECO:0000318"/>
    <property type="project" value="GO_Central"/>
</dbReference>
<dbReference type="eggNOG" id="KOG3714">
    <property type="taxonomic scope" value="Eukaryota"/>
</dbReference>
<keyword evidence="1 2" id="KW-0479">Metal-binding</keyword>
<dbReference type="PRINTS" id="PR00480">
    <property type="entry name" value="ASTACIN"/>
</dbReference>
<keyword evidence="1 2" id="KW-0378">Hydrolase</keyword>
<comment type="caution">
    <text evidence="1">Lacks conserved residue(s) required for the propagation of feature annotation.</text>
</comment>
<keyword evidence="1 2" id="KW-0482">Metalloprotease</keyword>
<dbReference type="STRING" id="45351.A7SHE3"/>
<evidence type="ECO:0000313" key="5">
    <source>
        <dbReference type="Proteomes" id="UP000001593"/>
    </source>
</evidence>
<feature type="binding site" evidence="1">
    <location>
        <position position="60"/>
    </location>
    <ligand>
        <name>Zn(2+)</name>
        <dbReference type="ChEBI" id="CHEBI:29105"/>
        <note>catalytic</note>
    </ligand>
</feature>
<comment type="cofactor">
    <cofactor evidence="1 2">
        <name>Zn(2+)</name>
        <dbReference type="ChEBI" id="CHEBI:29105"/>
    </cofactor>
    <text evidence="1 2">Binds 1 zinc ion per subunit.</text>
</comment>
<dbReference type="Proteomes" id="UP000001593">
    <property type="component" value="Unassembled WGS sequence"/>
</dbReference>
<evidence type="ECO:0000313" key="4">
    <source>
        <dbReference type="EMBL" id="EDO36901.1"/>
    </source>
</evidence>
<dbReference type="PhylomeDB" id="A7SHE3"/>
<dbReference type="SMART" id="SM00235">
    <property type="entry name" value="ZnMc"/>
    <property type="match status" value="1"/>
</dbReference>
<dbReference type="HOGENOM" id="CLU_164975_0_0_1"/>
<dbReference type="GO" id="GO:0006508">
    <property type="term" value="P:proteolysis"/>
    <property type="evidence" value="ECO:0007669"/>
    <property type="project" value="UniProtKB-KW"/>
</dbReference>
<dbReference type="GO" id="GO:0004222">
    <property type="term" value="F:metalloendopeptidase activity"/>
    <property type="evidence" value="ECO:0000318"/>
    <property type="project" value="GO_Central"/>
</dbReference>
<dbReference type="OMA" id="RIMIYEK"/>
<dbReference type="PANTHER" id="PTHR10127:SF861">
    <property type="entry name" value="DORSAL-VENTRAL PATTERNING PROTEIN TOLLOID-RELATED"/>
    <property type="match status" value="1"/>
</dbReference>
<name>A7SHE3_NEMVE</name>
<keyword evidence="5" id="KW-1185">Reference proteome</keyword>
<gene>
    <name evidence="4" type="ORF">NEMVEDRAFT_v1g118459</name>
</gene>
<evidence type="ECO:0000256" key="1">
    <source>
        <dbReference type="PROSITE-ProRule" id="PRU01211"/>
    </source>
</evidence>
<accession>A7SHE3</accession>
<dbReference type="InterPro" id="IPR006026">
    <property type="entry name" value="Peptidase_Metallo"/>
</dbReference>
<dbReference type="AlphaFoldDB" id="A7SHE3"/>
<dbReference type="Pfam" id="PF01400">
    <property type="entry name" value="Astacin"/>
    <property type="match status" value="1"/>
</dbReference>
<sequence>MNHWMSKTCLKFTPRKKERAYIEFQYDGFCRAQVGYTRKAKQLLSIGSIRDPCPFGSVVHELGHGIGFFHEHSRPDRDKFVDIHFKNIRKGE</sequence>
<proteinExistence type="predicted"/>
<dbReference type="PANTHER" id="PTHR10127">
    <property type="entry name" value="DISCOIDIN, CUB, EGF, LAMININ , AND ZINC METALLOPROTEASE DOMAIN CONTAINING"/>
    <property type="match status" value="1"/>
</dbReference>
<dbReference type="EC" id="3.4.24.-" evidence="2"/>
<reference evidence="4 5" key="1">
    <citation type="journal article" date="2007" name="Science">
        <title>Sea anemone genome reveals ancestral eumetazoan gene repertoire and genomic organization.</title>
        <authorList>
            <person name="Putnam N.H."/>
            <person name="Srivastava M."/>
            <person name="Hellsten U."/>
            <person name="Dirks B."/>
            <person name="Chapman J."/>
            <person name="Salamov A."/>
            <person name="Terry A."/>
            <person name="Shapiro H."/>
            <person name="Lindquist E."/>
            <person name="Kapitonov V.V."/>
            <person name="Jurka J."/>
            <person name="Genikhovich G."/>
            <person name="Grigoriev I.V."/>
            <person name="Lucas S.M."/>
            <person name="Steele R.E."/>
            <person name="Finnerty J.R."/>
            <person name="Technau U."/>
            <person name="Martindale M.Q."/>
            <person name="Rokhsar D.S."/>
        </authorList>
    </citation>
    <scope>NUCLEOTIDE SEQUENCE [LARGE SCALE GENOMIC DNA]</scope>
    <source>
        <strain evidence="5">CH2 X CH6</strain>
    </source>
</reference>
<feature type="domain" description="Peptidase M12A" evidence="3">
    <location>
        <begin position="1"/>
        <end position="92"/>
    </location>
</feature>
<evidence type="ECO:0000256" key="2">
    <source>
        <dbReference type="RuleBase" id="RU361183"/>
    </source>
</evidence>
<evidence type="ECO:0000259" key="3">
    <source>
        <dbReference type="PROSITE" id="PS51864"/>
    </source>
</evidence>
<dbReference type="InterPro" id="IPR001506">
    <property type="entry name" value="Peptidase_M12A"/>
</dbReference>
<dbReference type="GO" id="GO:0008270">
    <property type="term" value="F:zinc ion binding"/>
    <property type="evidence" value="ECO:0007669"/>
    <property type="project" value="UniProtKB-UniRule"/>
</dbReference>
<dbReference type="SUPFAM" id="SSF55486">
    <property type="entry name" value="Metalloproteases ('zincins'), catalytic domain"/>
    <property type="match status" value="1"/>
</dbReference>
<feature type="binding site" evidence="1">
    <location>
        <position position="70"/>
    </location>
    <ligand>
        <name>Zn(2+)</name>
        <dbReference type="ChEBI" id="CHEBI:29105"/>
        <note>catalytic</note>
    </ligand>
</feature>
<organism evidence="4 5">
    <name type="scientific">Nematostella vectensis</name>
    <name type="common">Starlet sea anemone</name>
    <dbReference type="NCBI Taxonomy" id="45351"/>
    <lineage>
        <taxon>Eukaryota</taxon>
        <taxon>Metazoa</taxon>
        <taxon>Cnidaria</taxon>
        <taxon>Anthozoa</taxon>
        <taxon>Hexacorallia</taxon>
        <taxon>Actiniaria</taxon>
        <taxon>Edwardsiidae</taxon>
        <taxon>Nematostella</taxon>
    </lineage>
</organism>
<dbReference type="Gene3D" id="3.40.390.10">
    <property type="entry name" value="Collagenase (Catalytic Domain)"/>
    <property type="match status" value="1"/>
</dbReference>
<keyword evidence="1 2" id="KW-0645">Protease</keyword>
<dbReference type="PROSITE" id="PS51864">
    <property type="entry name" value="ASTACIN"/>
    <property type="match status" value="1"/>
</dbReference>
<dbReference type="KEGG" id="nve:5508355"/>
<feature type="binding site" evidence="1">
    <location>
        <position position="64"/>
    </location>
    <ligand>
        <name>Zn(2+)</name>
        <dbReference type="ChEBI" id="CHEBI:29105"/>
        <note>catalytic</note>
    </ligand>
</feature>
<keyword evidence="1 2" id="KW-0862">Zinc</keyword>
<feature type="active site" evidence="1">
    <location>
        <position position="61"/>
    </location>
</feature>
<dbReference type="InterPro" id="IPR024079">
    <property type="entry name" value="MetalloPept_cat_dom_sf"/>
</dbReference>
<protein>
    <recommendedName>
        <fullName evidence="2">Metalloendopeptidase</fullName>
        <ecNumber evidence="2">3.4.24.-</ecNumber>
    </recommendedName>
</protein>